<feature type="non-terminal residue" evidence="2">
    <location>
        <position position="1"/>
    </location>
</feature>
<protein>
    <submittedName>
        <fullName evidence="2">Uncharacterized protein</fullName>
    </submittedName>
</protein>
<proteinExistence type="predicted"/>
<name>A0A392SI65_9FABA</name>
<dbReference type="EMBL" id="LXQA010385184">
    <property type="protein sequence ID" value="MCI48329.1"/>
    <property type="molecule type" value="Genomic_DNA"/>
</dbReference>
<reference evidence="2 3" key="1">
    <citation type="journal article" date="2018" name="Front. Plant Sci.">
        <title>Red Clover (Trifolium pratense) and Zigzag Clover (T. medium) - A Picture of Genomic Similarities and Differences.</title>
        <authorList>
            <person name="Dluhosova J."/>
            <person name="Istvanek J."/>
            <person name="Nedelnik J."/>
            <person name="Repkova J."/>
        </authorList>
    </citation>
    <scope>NUCLEOTIDE SEQUENCE [LARGE SCALE GENOMIC DNA]</scope>
    <source>
        <strain evidence="3">cv. 10/8</strain>
        <tissue evidence="2">Leaf</tissue>
    </source>
</reference>
<evidence type="ECO:0000313" key="3">
    <source>
        <dbReference type="Proteomes" id="UP000265520"/>
    </source>
</evidence>
<dbReference type="Proteomes" id="UP000265520">
    <property type="component" value="Unassembled WGS sequence"/>
</dbReference>
<feature type="chain" id="PRO_5017445193" evidence="1">
    <location>
        <begin position="23"/>
        <end position="52"/>
    </location>
</feature>
<dbReference type="AlphaFoldDB" id="A0A392SI65"/>
<organism evidence="2 3">
    <name type="scientific">Trifolium medium</name>
    <dbReference type="NCBI Taxonomy" id="97028"/>
    <lineage>
        <taxon>Eukaryota</taxon>
        <taxon>Viridiplantae</taxon>
        <taxon>Streptophyta</taxon>
        <taxon>Embryophyta</taxon>
        <taxon>Tracheophyta</taxon>
        <taxon>Spermatophyta</taxon>
        <taxon>Magnoliopsida</taxon>
        <taxon>eudicotyledons</taxon>
        <taxon>Gunneridae</taxon>
        <taxon>Pentapetalae</taxon>
        <taxon>rosids</taxon>
        <taxon>fabids</taxon>
        <taxon>Fabales</taxon>
        <taxon>Fabaceae</taxon>
        <taxon>Papilionoideae</taxon>
        <taxon>50 kb inversion clade</taxon>
        <taxon>NPAAA clade</taxon>
        <taxon>Hologalegina</taxon>
        <taxon>IRL clade</taxon>
        <taxon>Trifolieae</taxon>
        <taxon>Trifolium</taxon>
    </lineage>
</organism>
<comment type="caution">
    <text evidence="2">The sequence shown here is derived from an EMBL/GenBank/DDBJ whole genome shotgun (WGS) entry which is preliminary data.</text>
</comment>
<evidence type="ECO:0000256" key="1">
    <source>
        <dbReference type="SAM" id="SignalP"/>
    </source>
</evidence>
<accession>A0A392SI65</accession>
<feature type="signal peptide" evidence="1">
    <location>
        <begin position="1"/>
        <end position="22"/>
    </location>
</feature>
<evidence type="ECO:0000313" key="2">
    <source>
        <dbReference type="EMBL" id="MCI48329.1"/>
    </source>
</evidence>
<keyword evidence="3" id="KW-1185">Reference proteome</keyword>
<keyword evidence="1" id="KW-0732">Signal</keyword>
<sequence length="52" mass="5796">YKRKRYGNWCSLISRQMFLVLAYCESAMLGEHVMHASVGSVACPSLQNASNS</sequence>